<dbReference type="EMBL" id="FMVM01000009">
    <property type="protein sequence ID" value="SCY79967.1"/>
    <property type="molecule type" value="Genomic_DNA"/>
</dbReference>
<name>A0A1G5IVC3_9BACL</name>
<accession>A0A1G5IVC3</accession>
<evidence type="ECO:0008006" key="3">
    <source>
        <dbReference type="Google" id="ProtNLM"/>
    </source>
</evidence>
<reference evidence="2" key="1">
    <citation type="submission" date="2016-10" db="EMBL/GenBank/DDBJ databases">
        <authorList>
            <person name="Varghese N."/>
            <person name="Submissions S."/>
        </authorList>
    </citation>
    <scope>NUCLEOTIDE SEQUENCE [LARGE SCALE GENOMIC DNA]</scope>
    <source>
        <strain evidence="2">BL9</strain>
    </source>
</reference>
<dbReference type="Proteomes" id="UP000198538">
    <property type="component" value="Unassembled WGS sequence"/>
</dbReference>
<dbReference type="STRING" id="582692.SAMN05720606_109200"/>
<dbReference type="InterPro" id="IPR027417">
    <property type="entry name" value="P-loop_NTPase"/>
</dbReference>
<gene>
    <name evidence="1" type="ORF">SAMN05720606_109200</name>
</gene>
<dbReference type="Gene3D" id="3.40.50.300">
    <property type="entry name" value="P-loop containing nucleotide triphosphate hydrolases"/>
    <property type="match status" value="1"/>
</dbReference>
<dbReference type="AlphaFoldDB" id="A0A1G5IVC3"/>
<keyword evidence="2" id="KW-1185">Reference proteome</keyword>
<dbReference type="RefSeq" id="WP_090920999.1">
    <property type="nucleotide sequence ID" value="NZ_FMVM01000009.1"/>
</dbReference>
<evidence type="ECO:0000313" key="1">
    <source>
        <dbReference type="EMBL" id="SCY79967.1"/>
    </source>
</evidence>
<protein>
    <recommendedName>
        <fullName evidence="3">Thymidylate kinase</fullName>
    </recommendedName>
</protein>
<organism evidence="1 2">
    <name type="scientific">Paenibacillus polysaccharolyticus</name>
    <dbReference type="NCBI Taxonomy" id="582692"/>
    <lineage>
        <taxon>Bacteria</taxon>
        <taxon>Bacillati</taxon>
        <taxon>Bacillota</taxon>
        <taxon>Bacilli</taxon>
        <taxon>Bacillales</taxon>
        <taxon>Paenibacillaceae</taxon>
        <taxon>Paenibacillus</taxon>
    </lineage>
</organism>
<proteinExistence type="predicted"/>
<dbReference type="SUPFAM" id="SSF52540">
    <property type="entry name" value="P-loop containing nucleoside triphosphate hydrolases"/>
    <property type="match status" value="1"/>
</dbReference>
<sequence length="221" mass="26529">MKSRLILIDGMPGSGKSTIGKVIGAKLNEMNIQNRFYHELEENHPLRIYDKTFTSFTIQDEAEWFTTKVEQLFTDFVNERVGRDEVTIMESYVFQNTLGFAFNMQMDEQRILDLTKKVQLILSRLDPILIYFYQTHVEQHWKWICSVRGPEFTQDRCGLYTDNDFIEAGHFWTKNQDFIFNIVQEWEIPKLIIKNEKYNWEDYENKVNHFLEKFEEDIDIP</sequence>
<evidence type="ECO:0000313" key="2">
    <source>
        <dbReference type="Proteomes" id="UP000198538"/>
    </source>
</evidence>